<evidence type="ECO:0000256" key="1">
    <source>
        <dbReference type="ARBA" id="ARBA00004123"/>
    </source>
</evidence>
<evidence type="ECO:0000256" key="3">
    <source>
        <dbReference type="ARBA" id="ARBA00022835"/>
    </source>
</evidence>
<evidence type="ECO:0000313" key="7">
    <source>
        <dbReference type="EMBL" id="KAF1992236.1"/>
    </source>
</evidence>
<dbReference type="GO" id="GO:0071035">
    <property type="term" value="P:nuclear polyadenylation-dependent rRNA catabolic process"/>
    <property type="evidence" value="ECO:0007669"/>
    <property type="project" value="TreeGrafter"/>
</dbReference>
<name>A0A6G1HG77_9PEZI</name>
<keyword evidence="3" id="KW-0271">Exosome</keyword>
<evidence type="ECO:0000256" key="4">
    <source>
        <dbReference type="ARBA" id="ARBA00022884"/>
    </source>
</evidence>
<dbReference type="PANTHER" id="PTHR21321:SF1">
    <property type="entry name" value="EXOSOME COMPLEX COMPONENT RRP40"/>
    <property type="match status" value="1"/>
</dbReference>
<dbReference type="AlphaFoldDB" id="A0A6G1HG77"/>
<dbReference type="EMBL" id="ML977137">
    <property type="protein sequence ID" value="KAF1992236.1"/>
    <property type="molecule type" value="Genomic_DNA"/>
</dbReference>
<dbReference type="InterPro" id="IPR049469">
    <property type="entry name" value="RRP40_KH-I"/>
</dbReference>
<keyword evidence="4" id="KW-0694">RNA-binding</keyword>
<evidence type="ECO:0000256" key="2">
    <source>
        <dbReference type="ARBA" id="ARBA00022490"/>
    </source>
</evidence>
<evidence type="ECO:0000313" key="8">
    <source>
        <dbReference type="Proteomes" id="UP000800041"/>
    </source>
</evidence>
<dbReference type="Pfam" id="PF18311">
    <property type="entry name" value="Rrp40_N"/>
    <property type="match status" value="1"/>
</dbReference>
<dbReference type="PANTHER" id="PTHR21321">
    <property type="entry name" value="PNAS-3 RELATED"/>
    <property type="match status" value="1"/>
</dbReference>
<dbReference type="Gene3D" id="2.40.50.100">
    <property type="match status" value="1"/>
</dbReference>
<keyword evidence="2" id="KW-0963">Cytoplasm</keyword>
<keyword evidence="8" id="KW-1185">Reference proteome</keyword>
<keyword evidence="7" id="KW-0378">Hydrolase</keyword>
<evidence type="ECO:0000259" key="6">
    <source>
        <dbReference type="Pfam" id="PF18311"/>
    </source>
</evidence>
<dbReference type="GO" id="GO:0071034">
    <property type="term" value="P:CUT catabolic process"/>
    <property type="evidence" value="ECO:0007669"/>
    <property type="project" value="TreeGrafter"/>
</dbReference>
<dbReference type="GO" id="GO:0003723">
    <property type="term" value="F:RNA binding"/>
    <property type="evidence" value="ECO:0007669"/>
    <property type="project" value="UniProtKB-KW"/>
</dbReference>
<dbReference type="GO" id="GO:0000467">
    <property type="term" value="P:exonucleolytic trimming to generate mature 3'-end of 5.8S rRNA from tricistronic rRNA transcript (SSU-rRNA, 5.8S rRNA, LSU-rRNA)"/>
    <property type="evidence" value="ECO:0007669"/>
    <property type="project" value="TreeGrafter"/>
</dbReference>
<feature type="domain" description="K Homology" evidence="5">
    <location>
        <begin position="154"/>
        <end position="208"/>
    </location>
</feature>
<keyword evidence="7" id="KW-0269">Exonuclease</keyword>
<dbReference type="InterPro" id="IPR036612">
    <property type="entry name" value="KH_dom_type_1_sf"/>
</dbReference>
<dbReference type="SUPFAM" id="SSF110324">
    <property type="entry name" value="Ribosomal L27 protein-like"/>
    <property type="match status" value="1"/>
</dbReference>
<dbReference type="Pfam" id="PF15985">
    <property type="entry name" value="KH_6"/>
    <property type="match status" value="1"/>
</dbReference>
<dbReference type="Gene3D" id="3.30.1370.10">
    <property type="entry name" value="K Homology domain, type 1"/>
    <property type="match status" value="1"/>
</dbReference>
<dbReference type="SUPFAM" id="SSF50249">
    <property type="entry name" value="Nucleic acid-binding proteins"/>
    <property type="match status" value="1"/>
</dbReference>
<dbReference type="GO" id="GO:0004527">
    <property type="term" value="F:exonuclease activity"/>
    <property type="evidence" value="ECO:0007669"/>
    <property type="project" value="UniProtKB-KW"/>
</dbReference>
<dbReference type="GO" id="GO:0000177">
    <property type="term" value="C:cytoplasmic exosome (RNase complex)"/>
    <property type="evidence" value="ECO:0007669"/>
    <property type="project" value="TreeGrafter"/>
</dbReference>
<dbReference type="GO" id="GO:0071051">
    <property type="term" value="P:poly(A)-dependent snoRNA 3'-end processing"/>
    <property type="evidence" value="ECO:0007669"/>
    <property type="project" value="TreeGrafter"/>
</dbReference>
<comment type="subcellular location">
    <subcellularLocation>
        <location evidence="1">Nucleus</location>
    </subcellularLocation>
</comment>
<dbReference type="FunFam" id="2.40.50.100:FF:000073">
    <property type="entry name" value="Putative Exosome complex component RRP40"/>
    <property type="match status" value="1"/>
</dbReference>
<sequence>MASTPVILPGDVVPAEHLPSTKKALTLGPGLRHTPPSTITATTAGALSVDSKKNAIWIEHNNGRYVPHTNDLIIATVRQTGSDAYQCAITPHTPSAILPNLAFEGATKKTRPQLASGQLVYARISSAPKHAETELECMSASSGKSEGMGPLKGGMVYDISLGMARRLMLSPAKMREQGLVVLEALAEKVQFEIAVGRNGRVWVDGGNVAMTLAVGTCIVETDRGGLDFREQRRLVEKKLKGV</sequence>
<evidence type="ECO:0000259" key="5">
    <source>
        <dbReference type="Pfam" id="PF15985"/>
    </source>
</evidence>
<keyword evidence="7" id="KW-0540">Nuclease</keyword>
<accession>A0A6G1HG77</accession>
<gene>
    <name evidence="7" type="ORF">K402DRAFT_458679</name>
</gene>
<dbReference type="SUPFAM" id="SSF54791">
    <property type="entry name" value="Eukaryotic type KH-domain (KH-domain type I)"/>
    <property type="match status" value="1"/>
</dbReference>
<dbReference type="InterPro" id="IPR041054">
    <property type="entry name" value="Rrp40_N_euk"/>
</dbReference>
<dbReference type="InterPro" id="IPR026699">
    <property type="entry name" value="Exosome_RNA_bind1/RRP40/RRP4"/>
</dbReference>
<dbReference type="GO" id="GO:0071038">
    <property type="term" value="P:TRAMP-dependent tRNA surveillance pathway"/>
    <property type="evidence" value="ECO:0007669"/>
    <property type="project" value="TreeGrafter"/>
</dbReference>
<dbReference type="GO" id="GO:0000176">
    <property type="term" value="C:nuclear exosome (RNase complex)"/>
    <property type="evidence" value="ECO:0007669"/>
    <property type="project" value="TreeGrafter"/>
</dbReference>
<feature type="domain" description="Exosome complex exonuclease Rrp40 N-terminal" evidence="6">
    <location>
        <begin position="25"/>
        <end position="64"/>
    </location>
</feature>
<dbReference type="Proteomes" id="UP000800041">
    <property type="component" value="Unassembled WGS sequence"/>
</dbReference>
<dbReference type="OrthoDB" id="340500at2759"/>
<dbReference type="Pfam" id="PF21262">
    <property type="entry name" value="RRP40_S1"/>
    <property type="match status" value="1"/>
</dbReference>
<dbReference type="CDD" id="cd22526">
    <property type="entry name" value="KH-I_Rrp40"/>
    <property type="match status" value="1"/>
</dbReference>
<dbReference type="Gene3D" id="2.40.50.140">
    <property type="entry name" value="Nucleic acid-binding proteins"/>
    <property type="match status" value="1"/>
</dbReference>
<dbReference type="GO" id="GO:0034475">
    <property type="term" value="P:U4 snRNA 3'-end processing"/>
    <property type="evidence" value="ECO:0007669"/>
    <property type="project" value="TreeGrafter"/>
</dbReference>
<dbReference type="FunFam" id="2.40.50.140:FF:000127">
    <property type="entry name" value="Exosome complex component RRP40"/>
    <property type="match status" value="1"/>
</dbReference>
<proteinExistence type="predicted"/>
<organism evidence="7 8">
    <name type="scientific">Aulographum hederae CBS 113979</name>
    <dbReference type="NCBI Taxonomy" id="1176131"/>
    <lineage>
        <taxon>Eukaryota</taxon>
        <taxon>Fungi</taxon>
        <taxon>Dikarya</taxon>
        <taxon>Ascomycota</taxon>
        <taxon>Pezizomycotina</taxon>
        <taxon>Dothideomycetes</taxon>
        <taxon>Pleosporomycetidae</taxon>
        <taxon>Aulographales</taxon>
        <taxon>Aulographaceae</taxon>
    </lineage>
</organism>
<dbReference type="InterPro" id="IPR004088">
    <property type="entry name" value="KH_dom_type_1"/>
</dbReference>
<protein>
    <submittedName>
        <fullName evidence="7">Exosome complex exonuclease-like protein Rrp40</fullName>
    </submittedName>
</protein>
<dbReference type="InterPro" id="IPR012340">
    <property type="entry name" value="NA-bd_OB-fold"/>
</dbReference>
<reference evidence="7" key="1">
    <citation type="journal article" date="2020" name="Stud. Mycol.">
        <title>101 Dothideomycetes genomes: a test case for predicting lifestyles and emergence of pathogens.</title>
        <authorList>
            <person name="Haridas S."/>
            <person name="Albert R."/>
            <person name="Binder M."/>
            <person name="Bloem J."/>
            <person name="Labutti K."/>
            <person name="Salamov A."/>
            <person name="Andreopoulos B."/>
            <person name="Baker S."/>
            <person name="Barry K."/>
            <person name="Bills G."/>
            <person name="Bluhm B."/>
            <person name="Cannon C."/>
            <person name="Castanera R."/>
            <person name="Culley D."/>
            <person name="Daum C."/>
            <person name="Ezra D."/>
            <person name="Gonzalez J."/>
            <person name="Henrissat B."/>
            <person name="Kuo A."/>
            <person name="Liang C."/>
            <person name="Lipzen A."/>
            <person name="Lutzoni F."/>
            <person name="Magnuson J."/>
            <person name="Mondo S."/>
            <person name="Nolan M."/>
            <person name="Ohm R."/>
            <person name="Pangilinan J."/>
            <person name="Park H.-J."/>
            <person name="Ramirez L."/>
            <person name="Alfaro M."/>
            <person name="Sun H."/>
            <person name="Tritt A."/>
            <person name="Yoshinaga Y."/>
            <person name="Zwiers L.-H."/>
            <person name="Turgeon B."/>
            <person name="Goodwin S."/>
            <person name="Spatafora J."/>
            <person name="Crous P."/>
            <person name="Grigoriev I."/>
        </authorList>
    </citation>
    <scope>NUCLEOTIDE SEQUENCE</scope>
    <source>
        <strain evidence="7">CBS 113979</strain>
    </source>
</reference>